<proteinExistence type="predicted"/>
<evidence type="ECO:0008006" key="5">
    <source>
        <dbReference type="Google" id="ProtNLM"/>
    </source>
</evidence>
<feature type="region of interest" description="Disordered" evidence="1">
    <location>
        <begin position="45"/>
        <end position="74"/>
    </location>
</feature>
<gene>
    <name evidence="3" type="ORF">ACHAW5_000646</name>
</gene>
<evidence type="ECO:0000313" key="4">
    <source>
        <dbReference type="Proteomes" id="UP001530315"/>
    </source>
</evidence>
<organism evidence="3 4">
    <name type="scientific">Stephanodiscus triporus</name>
    <dbReference type="NCBI Taxonomy" id="2934178"/>
    <lineage>
        <taxon>Eukaryota</taxon>
        <taxon>Sar</taxon>
        <taxon>Stramenopiles</taxon>
        <taxon>Ochrophyta</taxon>
        <taxon>Bacillariophyta</taxon>
        <taxon>Coscinodiscophyceae</taxon>
        <taxon>Thalassiosirophycidae</taxon>
        <taxon>Stephanodiscales</taxon>
        <taxon>Stephanodiscaceae</taxon>
        <taxon>Stephanodiscus</taxon>
    </lineage>
</organism>
<sequence>MDTRSDSTVWYAFTDPKSGREYFHGPGGETTWVLPTPHIIDRAENTAQRSTMEDDKASNNGDGVRGRSKPADATVKQSRIWSSMGVAIAVLLILNTLFLLVLVKVIVNDNVGKNHASSDGGVQIHAKEIILEAGPTHAVDLNGSPLTSNAQMALGNGSHCNDKIRDAADSDKVPFIPTISPGAPPADCFSPEDAIGAKAVVTNGGEGNPVASKDVINNKQTAHEEYDHQEECDEGDVCKETIISKKSTHVREPDVPPRKCWIPFSYILVGMCRQHARRGLLMPLADAESLLLI</sequence>
<keyword evidence="2" id="KW-0812">Transmembrane</keyword>
<feature type="transmembrane region" description="Helical" evidence="2">
    <location>
        <begin position="86"/>
        <end position="107"/>
    </location>
</feature>
<dbReference type="AlphaFoldDB" id="A0ABD3N4M7"/>
<protein>
    <recommendedName>
        <fullName evidence="5">WW domain-containing protein</fullName>
    </recommendedName>
</protein>
<comment type="caution">
    <text evidence="3">The sequence shown here is derived from an EMBL/GenBank/DDBJ whole genome shotgun (WGS) entry which is preliminary data.</text>
</comment>
<reference evidence="3 4" key="1">
    <citation type="submission" date="2024-10" db="EMBL/GenBank/DDBJ databases">
        <title>Updated reference genomes for cyclostephanoid diatoms.</title>
        <authorList>
            <person name="Roberts W.R."/>
            <person name="Alverson A.J."/>
        </authorList>
    </citation>
    <scope>NUCLEOTIDE SEQUENCE [LARGE SCALE GENOMIC DNA]</scope>
    <source>
        <strain evidence="3 4">AJA276-08</strain>
    </source>
</reference>
<keyword evidence="4" id="KW-1185">Reference proteome</keyword>
<evidence type="ECO:0000256" key="1">
    <source>
        <dbReference type="SAM" id="MobiDB-lite"/>
    </source>
</evidence>
<name>A0ABD3N4M7_9STRA</name>
<accession>A0ABD3N4M7</accession>
<evidence type="ECO:0000256" key="2">
    <source>
        <dbReference type="SAM" id="Phobius"/>
    </source>
</evidence>
<keyword evidence="2" id="KW-0472">Membrane</keyword>
<keyword evidence="2" id="KW-1133">Transmembrane helix</keyword>
<evidence type="ECO:0000313" key="3">
    <source>
        <dbReference type="EMBL" id="KAL3769176.1"/>
    </source>
</evidence>
<dbReference type="Proteomes" id="UP001530315">
    <property type="component" value="Unassembled WGS sequence"/>
</dbReference>
<dbReference type="EMBL" id="JALLAZ020001662">
    <property type="protein sequence ID" value="KAL3769176.1"/>
    <property type="molecule type" value="Genomic_DNA"/>
</dbReference>